<protein>
    <submittedName>
        <fullName evidence="2">Uncharacterized protein</fullName>
    </submittedName>
</protein>
<evidence type="ECO:0000313" key="3">
    <source>
        <dbReference type="Proteomes" id="UP000244005"/>
    </source>
</evidence>
<keyword evidence="3" id="KW-1185">Reference proteome</keyword>
<dbReference type="AlphaFoldDB" id="A0A2R6XUP5"/>
<sequence length="155" mass="18208">MDRRSRTSFTAFFRLTIKGEHNKRSRPANDKRDAKRSAKRPHLFMKKNSVWSDSPVTEHSGAQHRFSTLISQRSHPSAHVKLEEVSRSRGLRCKLVQDALERYCERRYVVKARNRKMEVDNERVFRRLKLWAPRAVCRAAWSAKCDQVCRIGIVS</sequence>
<proteinExistence type="predicted"/>
<evidence type="ECO:0000256" key="1">
    <source>
        <dbReference type="SAM" id="MobiDB-lite"/>
    </source>
</evidence>
<reference evidence="3" key="1">
    <citation type="journal article" date="2017" name="Cell">
        <title>Insights into land plant evolution garnered from the Marchantia polymorpha genome.</title>
        <authorList>
            <person name="Bowman J.L."/>
            <person name="Kohchi T."/>
            <person name="Yamato K.T."/>
            <person name="Jenkins J."/>
            <person name="Shu S."/>
            <person name="Ishizaki K."/>
            <person name="Yamaoka S."/>
            <person name="Nishihama R."/>
            <person name="Nakamura Y."/>
            <person name="Berger F."/>
            <person name="Adam C."/>
            <person name="Aki S.S."/>
            <person name="Althoff F."/>
            <person name="Araki T."/>
            <person name="Arteaga-Vazquez M.A."/>
            <person name="Balasubrmanian S."/>
            <person name="Barry K."/>
            <person name="Bauer D."/>
            <person name="Boehm C.R."/>
            <person name="Briginshaw L."/>
            <person name="Caballero-Perez J."/>
            <person name="Catarino B."/>
            <person name="Chen F."/>
            <person name="Chiyoda S."/>
            <person name="Chovatia M."/>
            <person name="Davies K.M."/>
            <person name="Delmans M."/>
            <person name="Demura T."/>
            <person name="Dierschke T."/>
            <person name="Dolan L."/>
            <person name="Dorantes-Acosta A.E."/>
            <person name="Eklund D.M."/>
            <person name="Florent S.N."/>
            <person name="Flores-Sandoval E."/>
            <person name="Fujiyama A."/>
            <person name="Fukuzawa H."/>
            <person name="Galik B."/>
            <person name="Grimanelli D."/>
            <person name="Grimwood J."/>
            <person name="Grossniklaus U."/>
            <person name="Hamada T."/>
            <person name="Haseloff J."/>
            <person name="Hetherington A.J."/>
            <person name="Higo A."/>
            <person name="Hirakawa Y."/>
            <person name="Hundley H.N."/>
            <person name="Ikeda Y."/>
            <person name="Inoue K."/>
            <person name="Inoue S.I."/>
            <person name="Ishida S."/>
            <person name="Jia Q."/>
            <person name="Kakita M."/>
            <person name="Kanazawa T."/>
            <person name="Kawai Y."/>
            <person name="Kawashima T."/>
            <person name="Kennedy M."/>
            <person name="Kinose K."/>
            <person name="Kinoshita T."/>
            <person name="Kohara Y."/>
            <person name="Koide E."/>
            <person name="Komatsu K."/>
            <person name="Kopischke S."/>
            <person name="Kubo M."/>
            <person name="Kyozuka J."/>
            <person name="Lagercrantz U."/>
            <person name="Lin S.S."/>
            <person name="Lindquist E."/>
            <person name="Lipzen A.M."/>
            <person name="Lu C.W."/>
            <person name="De Luna E."/>
            <person name="Martienssen R.A."/>
            <person name="Minamino N."/>
            <person name="Mizutani M."/>
            <person name="Mizutani M."/>
            <person name="Mochizuki N."/>
            <person name="Monte I."/>
            <person name="Mosher R."/>
            <person name="Nagasaki H."/>
            <person name="Nakagami H."/>
            <person name="Naramoto S."/>
            <person name="Nishitani K."/>
            <person name="Ohtani M."/>
            <person name="Okamoto T."/>
            <person name="Okumura M."/>
            <person name="Phillips J."/>
            <person name="Pollak B."/>
            <person name="Reinders A."/>
            <person name="Rovekamp M."/>
            <person name="Sano R."/>
            <person name="Sawa S."/>
            <person name="Schmid M.W."/>
            <person name="Shirakawa M."/>
            <person name="Solano R."/>
            <person name="Spunde A."/>
            <person name="Suetsugu N."/>
            <person name="Sugano S."/>
            <person name="Sugiyama A."/>
            <person name="Sun R."/>
            <person name="Suzuki Y."/>
            <person name="Takenaka M."/>
            <person name="Takezawa D."/>
            <person name="Tomogane H."/>
            <person name="Tsuzuki M."/>
            <person name="Ueda T."/>
            <person name="Umeda M."/>
            <person name="Ward J.M."/>
            <person name="Watanabe Y."/>
            <person name="Yazaki K."/>
            <person name="Yokoyama R."/>
            <person name="Yoshitake Y."/>
            <person name="Yotsui I."/>
            <person name="Zachgo S."/>
            <person name="Schmutz J."/>
        </authorList>
    </citation>
    <scope>NUCLEOTIDE SEQUENCE [LARGE SCALE GENOMIC DNA]</scope>
    <source>
        <strain evidence="3">Tak-1</strain>
    </source>
</reference>
<feature type="region of interest" description="Disordered" evidence="1">
    <location>
        <begin position="20"/>
        <end position="42"/>
    </location>
</feature>
<gene>
    <name evidence="2" type="ORF">MARPO_0002s0244</name>
</gene>
<dbReference type="Proteomes" id="UP000244005">
    <property type="component" value="Unassembled WGS sequence"/>
</dbReference>
<feature type="compositionally biased region" description="Basic and acidic residues" evidence="1">
    <location>
        <begin position="20"/>
        <end position="36"/>
    </location>
</feature>
<evidence type="ECO:0000313" key="2">
    <source>
        <dbReference type="EMBL" id="PTQ49793.1"/>
    </source>
</evidence>
<name>A0A2R6XUP5_MARPO</name>
<dbReference type="Gramene" id="Mp1g26340.1">
    <property type="protein sequence ID" value="Mp1g26340.1.cds"/>
    <property type="gene ID" value="Mp1g26340"/>
</dbReference>
<organism evidence="2 3">
    <name type="scientific">Marchantia polymorpha</name>
    <name type="common">Common liverwort</name>
    <name type="synonym">Marchantia aquatica</name>
    <dbReference type="NCBI Taxonomy" id="3197"/>
    <lineage>
        <taxon>Eukaryota</taxon>
        <taxon>Viridiplantae</taxon>
        <taxon>Streptophyta</taxon>
        <taxon>Embryophyta</taxon>
        <taxon>Marchantiophyta</taxon>
        <taxon>Marchantiopsida</taxon>
        <taxon>Marchantiidae</taxon>
        <taxon>Marchantiales</taxon>
        <taxon>Marchantiaceae</taxon>
        <taxon>Marchantia</taxon>
    </lineage>
</organism>
<dbReference type="EMBL" id="KZ772674">
    <property type="protein sequence ID" value="PTQ49793.1"/>
    <property type="molecule type" value="Genomic_DNA"/>
</dbReference>
<accession>A0A2R6XUP5</accession>